<keyword evidence="8" id="KW-1185">Reference proteome</keyword>
<dbReference type="PANTHER" id="PTHR30085">
    <property type="entry name" value="AMINO ACID ABC TRANSPORTER PERMEASE"/>
    <property type="match status" value="1"/>
</dbReference>
<dbReference type="Gene3D" id="3.40.190.10">
    <property type="entry name" value="Periplasmic binding protein-like II"/>
    <property type="match status" value="2"/>
</dbReference>
<dbReference type="SUPFAM" id="SSF53850">
    <property type="entry name" value="Periplasmic binding protein-like II"/>
    <property type="match status" value="1"/>
</dbReference>
<dbReference type="PANTHER" id="PTHR30085:SF6">
    <property type="entry name" value="ABC TRANSPORTER GLUTAMINE-BINDING PROTEIN GLNH"/>
    <property type="match status" value="1"/>
</dbReference>
<protein>
    <submittedName>
        <fullName evidence="7">ABC transporter substrate-binding protein</fullName>
    </submittedName>
</protein>
<dbReference type="InterPro" id="IPR001638">
    <property type="entry name" value="Solute-binding_3/MltF_N"/>
</dbReference>
<reference evidence="7 8" key="1">
    <citation type="journal article" date="2017" name="Int. J. Syst. Evol. Microbiol.">
        <title>Desulfovibrio senegalensis sp. nov., a mesophilic sulfate reducer isolated from marine sediment.</title>
        <authorList>
            <person name="Thioye A."/>
            <person name="Gam Z.B.A."/>
            <person name="Mbengue M."/>
            <person name="Cayol J.L."/>
            <person name="Joseph-Bartoli M."/>
            <person name="Toure-Kane C."/>
            <person name="Labat M."/>
        </authorList>
    </citation>
    <scope>NUCLEOTIDE SEQUENCE [LARGE SCALE GENOMIC DNA]</scope>
    <source>
        <strain evidence="7 8">DSM 101509</strain>
    </source>
</reference>
<dbReference type="GO" id="GO:0030288">
    <property type="term" value="C:outer membrane-bounded periplasmic space"/>
    <property type="evidence" value="ECO:0007669"/>
    <property type="project" value="TreeGrafter"/>
</dbReference>
<proteinExistence type="inferred from homology"/>
<feature type="signal peptide" evidence="5">
    <location>
        <begin position="1"/>
        <end position="23"/>
    </location>
</feature>
<dbReference type="Proteomes" id="UP000438699">
    <property type="component" value="Unassembled WGS sequence"/>
</dbReference>
<evidence type="ECO:0000313" key="7">
    <source>
        <dbReference type="EMBL" id="KAB1440335.1"/>
    </source>
</evidence>
<dbReference type="EMBL" id="WAIE01000007">
    <property type="protein sequence ID" value="KAB1440335.1"/>
    <property type="molecule type" value="Genomic_DNA"/>
</dbReference>
<comment type="caution">
    <text evidence="7">The sequence shown here is derived from an EMBL/GenBank/DDBJ whole genome shotgun (WGS) entry which is preliminary data.</text>
</comment>
<feature type="chain" id="PRO_5026700987" evidence="5">
    <location>
        <begin position="24"/>
        <end position="275"/>
    </location>
</feature>
<dbReference type="InterPro" id="IPR018313">
    <property type="entry name" value="SBP_3_CS"/>
</dbReference>
<dbReference type="CDD" id="cd13689">
    <property type="entry name" value="PBP2_BsGlnH"/>
    <property type="match status" value="1"/>
</dbReference>
<dbReference type="GO" id="GO:0006865">
    <property type="term" value="P:amino acid transport"/>
    <property type="evidence" value="ECO:0007669"/>
    <property type="project" value="TreeGrafter"/>
</dbReference>
<evidence type="ECO:0000259" key="6">
    <source>
        <dbReference type="SMART" id="SM00062"/>
    </source>
</evidence>
<organism evidence="7 8">
    <name type="scientific">Pseudodesulfovibrio senegalensis</name>
    <dbReference type="NCBI Taxonomy" id="1721087"/>
    <lineage>
        <taxon>Bacteria</taxon>
        <taxon>Pseudomonadati</taxon>
        <taxon>Thermodesulfobacteriota</taxon>
        <taxon>Desulfovibrionia</taxon>
        <taxon>Desulfovibrionales</taxon>
        <taxon>Desulfovibrionaceae</taxon>
    </lineage>
</organism>
<dbReference type="AlphaFoldDB" id="A0A6N6N091"/>
<keyword evidence="3 5" id="KW-0732">Signal</keyword>
<dbReference type="Pfam" id="PF00497">
    <property type="entry name" value="SBP_bac_3"/>
    <property type="match status" value="1"/>
</dbReference>
<evidence type="ECO:0000256" key="2">
    <source>
        <dbReference type="ARBA" id="ARBA00022448"/>
    </source>
</evidence>
<feature type="domain" description="Solute-binding protein family 3/N-terminal" evidence="6">
    <location>
        <begin position="35"/>
        <end position="260"/>
    </location>
</feature>
<gene>
    <name evidence="7" type="ORF">F8A88_13885</name>
</gene>
<keyword evidence="2" id="KW-0813">Transport</keyword>
<evidence type="ECO:0000256" key="4">
    <source>
        <dbReference type="RuleBase" id="RU003744"/>
    </source>
</evidence>
<dbReference type="InterPro" id="IPR051455">
    <property type="entry name" value="Bact_solute-bind_prot3"/>
</dbReference>
<dbReference type="RefSeq" id="WP_151151776.1">
    <property type="nucleotide sequence ID" value="NZ_WAIE01000007.1"/>
</dbReference>
<name>A0A6N6N091_9BACT</name>
<accession>A0A6N6N091</accession>
<comment type="similarity">
    <text evidence="1 4">Belongs to the bacterial solute-binding protein 3 family.</text>
</comment>
<evidence type="ECO:0000256" key="1">
    <source>
        <dbReference type="ARBA" id="ARBA00010333"/>
    </source>
</evidence>
<dbReference type="PROSITE" id="PS01039">
    <property type="entry name" value="SBP_BACTERIAL_3"/>
    <property type="match status" value="1"/>
</dbReference>
<dbReference type="GO" id="GO:0005576">
    <property type="term" value="C:extracellular region"/>
    <property type="evidence" value="ECO:0007669"/>
    <property type="project" value="TreeGrafter"/>
</dbReference>
<evidence type="ECO:0000313" key="8">
    <source>
        <dbReference type="Proteomes" id="UP000438699"/>
    </source>
</evidence>
<dbReference type="SMART" id="SM00062">
    <property type="entry name" value="PBPb"/>
    <property type="match status" value="1"/>
</dbReference>
<dbReference type="OrthoDB" id="9777941at2"/>
<evidence type="ECO:0000256" key="5">
    <source>
        <dbReference type="SAM" id="SignalP"/>
    </source>
</evidence>
<evidence type="ECO:0000256" key="3">
    <source>
        <dbReference type="ARBA" id="ARBA00022729"/>
    </source>
</evidence>
<sequence>MRSFKIMVLVAAMLTMAAASAVAGPTYDRVMQNKVIRAGITNQGIPFGFINDSNEWVGFDMDMAKEIAKRLGCKLEPTVVNNNTRISFLQTDPPKVDMVLSNMTHKRIRDEKIDFSITYFFDGQKFLAPKGKVTDPKQFANMKIGSMQGTTSIINVENYLKKLGNPNPKVIGYEGEVAMFEALRSGRVQAISTDSTLLLGYAAKVPGKYELVGDFISDEPYGIGLPQDDSAWRDAVNFAVQDIWKDGTYKTIYNKWFGPDSDYPFPLTEKIEMWP</sequence>